<evidence type="ECO:0000256" key="2">
    <source>
        <dbReference type="ARBA" id="ARBA00023002"/>
    </source>
</evidence>
<dbReference type="CDD" id="cd08182">
    <property type="entry name" value="HEPD"/>
    <property type="match status" value="1"/>
</dbReference>
<dbReference type="InterPro" id="IPR056798">
    <property type="entry name" value="ADH_Fe_C"/>
</dbReference>
<dbReference type="PANTHER" id="PTHR11496:SF102">
    <property type="entry name" value="ALCOHOL DEHYDROGENASE 4"/>
    <property type="match status" value="1"/>
</dbReference>
<dbReference type="EMBL" id="AYSO01000015">
    <property type="protein sequence ID" value="KIE47113.1"/>
    <property type="molecule type" value="Genomic_DNA"/>
</dbReference>
<accession>A0A0C1U5T2</accession>
<sequence length="374" mass="42299">MVNYFNPVNINFGINEINKISNIIKSNSKILLLTGKNSLKNSGKLSVVLNLLKEHKVYLCNKVNSNPDMKNLYDIKNETDNYDYDYIVAVGGGSVLDIGKALKAFKGIKFKSLLEMIEKIKCKEYALERSIFLIAIPTTAGTGSEVTSWSTIWDTENKKKYSIEDIGLYPNYAIIDATMTLGQNKRLTASTVLDSLCHAVEAYWSKKTNEIVRMYSLKSINLICTNILDLLDDLGNIELRNKILMASMFSGLAFSNTKTTACHSISYPLTINYNIEHGIAASITLFEMICINWSKIIDRYSFLNSFNVSELNEIEHFIERVFQKAGISKKLRSFGVEKNEISIIVSECFTQGRINNNPIELNSKDITNILYKIY</sequence>
<dbReference type="InterPro" id="IPR035873">
    <property type="entry name" value="PhpC"/>
</dbReference>
<comment type="caution">
    <text evidence="5">The sequence shown here is derived from an EMBL/GenBank/DDBJ whole genome shotgun (WGS) entry which is preliminary data.</text>
</comment>
<name>A0A0C1U5T2_9CLOT</name>
<evidence type="ECO:0000256" key="1">
    <source>
        <dbReference type="ARBA" id="ARBA00007358"/>
    </source>
</evidence>
<dbReference type="GO" id="GO:0046872">
    <property type="term" value="F:metal ion binding"/>
    <property type="evidence" value="ECO:0007669"/>
    <property type="project" value="InterPro"/>
</dbReference>
<evidence type="ECO:0000259" key="4">
    <source>
        <dbReference type="Pfam" id="PF25137"/>
    </source>
</evidence>
<protein>
    <submittedName>
        <fullName evidence="5">Iron-containing alcohol dehydrogenase family protein</fullName>
    </submittedName>
</protein>
<evidence type="ECO:0000259" key="3">
    <source>
        <dbReference type="Pfam" id="PF00465"/>
    </source>
</evidence>
<dbReference type="STRING" id="29341.RSJ17_12825"/>
<dbReference type="FunFam" id="3.40.50.1970:FF:000003">
    <property type="entry name" value="Alcohol dehydrogenase, iron-containing"/>
    <property type="match status" value="1"/>
</dbReference>
<feature type="domain" description="Fe-containing alcohol dehydrogenase-like C-terminal" evidence="4">
    <location>
        <begin position="188"/>
        <end position="373"/>
    </location>
</feature>
<comment type="similarity">
    <text evidence="1">Belongs to the iron-containing alcohol dehydrogenase family.</text>
</comment>
<dbReference type="GO" id="GO:0004022">
    <property type="term" value="F:alcohol dehydrogenase (NAD+) activity"/>
    <property type="evidence" value="ECO:0007669"/>
    <property type="project" value="UniProtKB-ARBA"/>
</dbReference>
<dbReference type="SUPFAM" id="SSF56796">
    <property type="entry name" value="Dehydroquinate synthase-like"/>
    <property type="match status" value="1"/>
</dbReference>
<dbReference type="Pfam" id="PF00465">
    <property type="entry name" value="Fe-ADH"/>
    <property type="match status" value="1"/>
</dbReference>
<dbReference type="AlphaFoldDB" id="A0A0C1U5T2"/>
<dbReference type="Pfam" id="PF25137">
    <property type="entry name" value="ADH_Fe_C"/>
    <property type="match status" value="1"/>
</dbReference>
<dbReference type="PANTHER" id="PTHR11496">
    <property type="entry name" value="ALCOHOL DEHYDROGENASE"/>
    <property type="match status" value="1"/>
</dbReference>
<dbReference type="InterPro" id="IPR001670">
    <property type="entry name" value="ADH_Fe/GldA"/>
</dbReference>
<dbReference type="Proteomes" id="UP000031366">
    <property type="component" value="Unassembled WGS sequence"/>
</dbReference>
<dbReference type="Gene3D" id="3.40.50.1970">
    <property type="match status" value="1"/>
</dbReference>
<dbReference type="GO" id="GO:0017000">
    <property type="term" value="P:antibiotic biosynthetic process"/>
    <property type="evidence" value="ECO:0007669"/>
    <property type="project" value="InterPro"/>
</dbReference>
<dbReference type="OrthoDB" id="9804734at2"/>
<keyword evidence="2" id="KW-0560">Oxidoreductase</keyword>
<evidence type="ECO:0000313" key="6">
    <source>
        <dbReference type="Proteomes" id="UP000031366"/>
    </source>
</evidence>
<gene>
    <name evidence="5" type="ORF">U732_1480</name>
</gene>
<feature type="domain" description="Alcohol dehydrogenase iron-type/glycerol dehydrogenase GldA" evidence="3">
    <location>
        <begin position="7"/>
        <end position="176"/>
    </location>
</feature>
<reference evidence="5 6" key="1">
    <citation type="journal article" date="2015" name="Infect. Genet. Evol.">
        <title>Genomic sequences of six botulinum neurotoxin-producing strains representing three clostridial species illustrate the mobility and diversity of botulinum neurotoxin genes.</title>
        <authorList>
            <person name="Smith T.J."/>
            <person name="Hill K.K."/>
            <person name="Xie G."/>
            <person name="Foley B.T."/>
            <person name="Williamson C.H."/>
            <person name="Foster J.T."/>
            <person name="Johnson S.L."/>
            <person name="Chertkov O."/>
            <person name="Teshima H."/>
            <person name="Gibbons H.S."/>
            <person name="Johnsky L.A."/>
            <person name="Karavis M.A."/>
            <person name="Smith L.A."/>
        </authorList>
    </citation>
    <scope>NUCLEOTIDE SEQUENCE [LARGE SCALE GENOMIC DNA]</scope>
    <source>
        <strain evidence="5 6">CDC 2741</strain>
    </source>
</reference>
<evidence type="ECO:0000313" key="5">
    <source>
        <dbReference type="EMBL" id="KIE47113.1"/>
    </source>
</evidence>
<dbReference type="RefSeq" id="WP_039632503.1">
    <property type="nucleotide sequence ID" value="NZ_AYSO01000015.1"/>
</dbReference>
<dbReference type="Gene3D" id="1.20.1090.10">
    <property type="entry name" value="Dehydroquinate synthase-like - alpha domain"/>
    <property type="match status" value="1"/>
</dbReference>
<organism evidence="5 6">
    <name type="scientific">Clostridium argentinense CDC 2741</name>
    <dbReference type="NCBI Taxonomy" id="1418104"/>
    <lineage>
        <taxon>Bacteria</taxon>
        <taxon>Bacillati</taxon>
        <taxon>Bacillota</taxon>
        <taxon>Clostridia</taxon>
        <taxon>Eubacteriales</taxon>
        <taxon>Clostridiaceae</taxon>
        <taxon>Clostridium</taxon>
    </lineage>
</organism>
<dbReference type="InterPro" id="IPR039697">
    <property type="entry name" value="Alcohol_dehydrogenase_Fe"/>
</dbReference>
<proteinExistence type="inferred from homology"/>
<keyword evidence="6" id="KW-1185">Reference proteome</keyword>